<evidence type="ECO:0000313" key="2">
    <source>
        <dbReference type="Proteomes" id="UP000277582"/>
    </source>
</evidence>
<sequence>MRSSYKLAISLSFLFLPVICATGQYGGWAYAGYKYNKASIAPFTTGLSANIYTINPVVYDAHLAEWISVTFQSNNPRTPYYWVQLGYWKSPSYGLHYYYEWWDQNGYSGPQFLGYGPGPGTTHLYFVQKTGVTFTTWYYYIDYYLIASKYLSLPSPYAVDLRAEAEVSYTTNNPPKTSITGTHFSYLEYNYGGSWSLWDQHSVVLDPPYHIIEVSDYEFYAYGP</sequence>
<organism evidence="1 2">
    <name type="scientific">Candidatus Methanodesulfokora washburnensis</name>
    <dbReference type="NCBI Taxonomy" id="2478471"/>
    <lineage>
        <taxon>Archaea</taxon>
        <taxon>Thermoproteota</taxon>
        <taxon>Candidatus Korarchaeia</taxon>
        <taxon>Candidatus Korarchaeia incertae sedis</taxon>
        <taxon>Candidatus Methanodesulfokora</taxon>
    </lineage>
</organism>
<dbReference type="Proteomes" id="UP000277582">
    <property type="component" value="Unassembled WGS sequence"/>
</dbReference>
<dbReference type="RefSeq" id="WP_125671978.1">
    <property type="nucleotide sequence ID" value="NZ_RCOS01000122.1"/>
</dbReference>
<dbReference type="EMBL" id="RCOS01000122">
    <property type="protein sequence ID" value="RSN73336.1"/>
    <property type="molecule type" value="Genomic_DNA"/>
</dbReference>
<protein>
    <submittedName>
        <fullName evidence="1">Uncharacterized protein</fullName>
    </submittedName>
</protein>
<gene>
    <name evidence="1" type="ORF">D6D85_10810</name>
</gene>
<accession>A0A429GHT8</accession>
<name>A0A429GHT8_9CREN</name>
<proteinExistence type="predicted"/>
<evidence type="ECO:0000313" key="1">
    <source>
        <dbReference type="EMBL" id="RSN73336.1"/>
    </source>
</evidence>
<keyword evidence="2" id="KW-1185">Reference proteome</keyword>
<dbReference type="AlphaFoldDB" id="A0A429GHT8"/>
<reference evidence="1 2" key="1">
    <citation type="submission" date="2018-10" db="EMBL/GenBank/DDBJ databases">
        <title>Co-occurring genomic capacity for anaerobic methane metabolism and dissimilatory sulfite reduction discovered in the Korarchaeota.</title>
        <authorList>
            <person name="Mckay L.J."/>
            <person name="Dlakic M."/>
            <person name="Fields M.W."/>
            <person name="Delmont T.O."/>
            <person name="Eren A.M."/>
            <person name="Jay Z.J."/>
            <person name="Klingelsmith K.B."/>
            <person name="Rusch D.B."/>
            <person name="Inskeep W.P."/>
        </authorList>
    </citation>
    <scope>NUCLEOTIDE SEQUENCE [LARGE SCALE GENOMIC DNA]</scope>
    <source>
        <strain evidence="1 2">MDKW</strain>
    </source>
</reference>
<comment type="caution">
    <text evidence="1">The sequence shown here is derived from an EMBL/GenBank/DDBJ whole genome shotgun (WGS) entry which is preliminary data.</text>
</comment>